<keyword evidence="2" id="KW-0815">Transposition</keyword>
<dbReference type="PROSITE" id="PS50994">
    <property type="entry name" value="INTEGRASE"/>
    <property type="match status" value="1"/>
</dbReference>
<dbReference type="EMBL" id="JACEOR010000426">
    <property type="protein sequence ID" value="MBA4505650.1"/>
    <property type="molecule type" value="Genomic_DNA"/>
</dbReference>
<evidence type="ECO:0000256" key="3">
    <source>
        <dbReference type="ARBA" id="ARBA00023125"/>
    </source>
</evidence>
<evidence type="ECO:0000259" key="6">
    <source>
        <dbReference type="PROSITE" id="PS50994"/>
    </source>
</evidence>
<dbReference type="InterPro" id="IPR054353">
    <property type="entry name" value="IstA-like_C"/>
</dbReference>
<comment type="caution">
    <text evidence="7">The sequence shown here is derived from an EMBL/GenBank/DDBJ whole genome shotgun (WGS) entry which is preliminary data.</text>
</comment>
<keyword evidence="8" id="KW-1185">Reference proteome</keyword>
<evidence type="ECO:0000259" key="5">
    <source>
        <dbReference type="PROSITE" id="PS50531"/>
    </source>
</evidence>
<dbReference type="PANTHER" id="PTHR35004">
    <property type="entry name" value="TRANSPOSASE RV3428C-RELATED"/>
    <property type="match status" value="1"/>
</dbReference>
<keyword evidence="3" id="KW-0238">DNA-binding</keyword>
<reference evidence="7 8" key="1">
    <citation type="submission" date="2020-07" db="EMBL/GenBank/DDBJ databases">
        <authorList>
            <person name="Khare M."/>
        </authorList>
    </citation>
    <scope>NUCLEOTIDE SEQUENCE [LARGE SCALE GENOMIC DNA]</scope>
    <source>
        <strain evidence="7 8">P8776</strain>
    </source>
</reference>
<gene>
    <name evidence="7" type="ORF">H0H28_10050</name>
</gene>
<dbReference type="PANTHER" id="PTHR35004:SF8">
    <property type="entry name" value="TRANSPOSASE RV3428C-RELATED"/>
    <property type="match status" value="1"/>
</dbReference>
<dbReference type="GO" id="GO:0003677">
    <property type="term" value="F:DNA binding"/>
    <property type="evidence" value="ECO:0007669"/>
    <property type="project" value="UniProtKB-KW"/>
</dbReference>
<organism evidence="7 8">
    <name type="scientific">Corynebacterium sanguinis</name>
    <dbReference type="NCBI Taxonomy" id="2594913"/>
    <lineage>
        <taxon>Bacteria</taxon>
        <taxon>Bacillati</taxon>
        <taxon>Actinomycetota</taxon>
        <taxon>Actinomycetes</taxon>
        <taxon>Mycobacteriales</taxon>
        <taxon>Corynebacteriaceae</taxon>
        <taxon>Corynebacterium</taxon>
    </lineage>
</organism>
<evidence type="ECO:0000256" key="4">
    <source>
        <dbReference type="ARBA" id="ARBA00023172"/>
    </source>
</evidence>
<dbReference type="Gene3D" id="3.30.420.10">
    <property type="entry name" value="Ribonuclease H-like superfamily/Ribonuclease H"/>
    <property type="match status" value="1"/>
</dbReference>
<dbReference type="Gene3D" id="1.10.10.60">
    <property type="entry name" value="Homeodomain-like"/>
    <property type="match status" value="1"/>
</dbReference>
<feature type="domain" description="Integrase catalytic" evidence="6">
    <location>
        <begin position="108"/>
        <end position="279"/>
    </location>
</feature>
<dbReference type="Pfam" id="PF02796">
    <property type="entry name" value="HTH_7"/>
    <property type="match status" value="1"/>
</dbReference>
<evidence type="ECO:0000256" key="2">
    <source>
        <dbReference type="ARBA" id="ARBA00022578"/>
    </source>
</evidence>
<dbReference type="GO" id="GO:0015074">
    <property type="term" value="P:DNA integration"/>
    <property type="evidence" value="ECO:0007669"/>
    <property type="project" value="InterPro"/>
</dbReference>
<dbReference type="Proteomes" id="UP000580709">
    <property type="component" value="Unassembled WGS sequence"/>
</dbReference>
<evidence type="ECO:0000313" key="7">
    <source>
        <dbReference type="EMBL" id="MBA4505650.1"/>
    </source>
</evidence>
<evidence type="ECO:0000256" key="1">
    <source>
        <dbReference type="ARBA" id="ARBA00009277"/>
    </source>
</evidence>
<dbReference type="InterPro" id="IPR012337">
    <property type="entry name" value="RNaseH-like_sf"/>
</dbReference>
<dbReference type="SUPFAM" id="SSF53098">
    <property type="entry name" value="Ribonuclease H-like"/>
    <property type="match status" value="1"/>
</dbReference>
<feature type="domain" description="HTH IS21-type" evidence="5">
    <location>
        <begin position="2"/>
        <end position="64"/>
    </location>
</feature>
<dbReference type="GO" id="GO:0032196">
    <property type="term" value="P:transposition"/>
    <property type="evidence" value="ECO:0007669"/>
    <property type="project" value="UniProtKB-KW"/>
</dbReference>
<dbReference type="PROSITE" id="PS50531">
    <property type="entry name" value="HTH_IS21"/>
    <property type="match status" value="1"/>
</dbReference>
<keyword evidence="4" id="KW-0233">DNA recombination</keyword>
<comment type="similarity">
    <text evidence="1">Belongs to the transposase IS21/IS408/IS1162 family.</text>
</comment>
<evidence type="ECO:0000313" key="8">
    <source>
        <dbReference type="Proteomes" id="UP000580709"/>
    </source>
</evidence>
<accession>A0A6I7R9Q6</accession>
<dbReference type="InterPro" id="IPR001584">
    <property type="entry name" value="Integrase_cat-core"/>
</dbReference>
<dbReference type="InterPro" id="IPR036397">
    <property type="entry name" value="RNaseH_sf"/>
</dbReference>
<dbReference type="InterPro" id="IPR006120">
    <property type="entry name" value="Resolvase_HTH_dom"/>
</dbReference>
<name>A0A6I7R9Q6_9CORY</name>
<proteinExistence type="inferred from homology"/>
<dbReference type="AlphaFoldDB" id="A0A6I7R9Q6"/>
<dbReference type="RefSeq" id="WP_136651651.1">
    <property type="nucleotide sequence ID" value="NZ_JACEOR010000426.1"/>
</dbReference>
<dbReference type="InterPro" id="IPR017894">
    <property type="entry name" value="HTH_IS21_transposase_type"/>
</dbReference>
<dbReference type="NCBIfam" id="NF033546">
    <property type="entry name" value="transpos_IS21"/>
    <property type="match status" value="1"/>
</dbReference>
<protein>
    <submittedName>
        <fullName evidence="7">IS21 family transposase</fullName>
    </submittedName>
</protein>
<dbReference type="Pfam" id="PF22483">
    <property type="entry name" value="Mu-transpos_C_2"/>
    <property type="match status" value="1"/>
</dbReference>
<sequence length="402" mass="44449">MEDWAQIRYLRKQGLSIRKIAAEVGCAKKTVERALAADKPPAYKKRASTVTSFTPFEPQVRALLEQTPTLPATVIAERVGWTGSITWFRDNVRRIRPDYQPADPVDTLTHRPGEQIQCDLTFPAGGIPDETGARMPFPVLVMVASHSRFMAARVLPTRTTGDLIAGMWALLSTSFQAVPEHLLWDHETGIGQKTLTQPVLAFAGTLGTRIQQAPPRDPETKGVVERANGYLKSSFFPGRDFTHPIDAQHQLDDWITGVANQRIHATTRKIPAVAWAADKASMTALPPYPPQVGVLRQVRLPRNYYVAVDANHYSVDPRMINRIVTVHADLEQVIVRAPDGVLVARHERVWGAHQTITDPMHAAVAKQMRHQLATPPAPPQAVEVEQADLGIYDRLAGLEVGA</sequence>
<dbReference type="GO" id="GO:0000150">
    <property type="term" value="F:DNA strand exchange activity"/>
    <property type="evidence" value="ECO:0007669"/>
    <property type="project" value="InterPro"/>
</dbReference>